<dbReference type="RefSeq" id="WP_335964123.1">
    <property type="nucleotide sequence ID" value="NZ_JAXBLX010000084.1"/>
</dbReference>
<dbReference type="InterPro" id="IPR050273">
    <property type="entry name" value="GppA/Ppx_hydrolase"/>
</dbReference>
<dbReference type="Proteomes" id="UP001589838">
    <property type="component" value="Unassembled WGS sequence"/>
</dbReference>
<name>A0ABV6KFZ3_9BACI</name>
<gene>
    <name evidence="3" type="ORF">ACFFHM_17535</name>
</gene>
<accession>A0ABV6KFZ3</accession>
<dbReference type="Gene3D" id="3.30.420.40">
    <property type="match status" value="1"/>
</dbReference>
<dbReference type="Pfam" id="PF02541">
    <property type="entry name" value="Ppx-GppA"/>
    <property type="match status" value="1"/>
</dbReference>
<dbReference type="PANTHER" id="PTHR30005:SF0">
    <property type="entry name" value="RETROGRADE REGULATION PROTEIN 2"/>
    <property type="match status" value="1"/>
</dbReference>
<evidence type="ECO:0000313" key="3">
    <source>
        <dbReference type="EMBL" id="MFC0472245.1"/>
    </source>
</evidence>
<dbReference type="CDD" id="cd24052">
    <property type="entry name" value="ASKHA_NBD_HpPPX-GppA-like"/>
    <property type="match status" value="1"/>
</dbReference>
<feature type="domain" description="Ppx/GppA phosphatase N-terminal" evidence="2">
    <location>
        <begin position="29"/>
        <end position="294"/>
    </location>
</feature>
<protein>
    <submittedName>
        <fullName evidence="3">Exopolyphosphatase</fullName>
    </submittedName>
</protein>
<keyword evidence="4" id="KW-1185">Reference proteome</keyword>
<dbReference type="EMBL" id="JBHLUX010000064">
    <property type="protein sequence ID" value="MFC0472245.1"/>
    <property type="molecule type" value="Genomic_DNA"/>
</dbReference>
<comment type="similarity">
    <text evidence="1">Belongs to the GppA/Ppx family.</text>
</comment>
<sequence>MKNNLVALIDLGSNSIRLVLYKLDNKGNYKEVEKAKVTVRLINYINIQKKVTREGINLIIDTLLGFQKITRSYGISCVIGFATAVIRLSCNQQEILKEIENRTDFSFRVLSEYEEAHYGYIGVVHSMDIYEGITIDTGGGSTEITMFQDQKMVHYHSFPFGSVTLNNKFTKAEQVNDKQVARLRSYLLTQYQSLSWLEGANCPVIGIGGSARSLARISPKKTISILKYDEIKRIFEELISLPMNKRTKIDGLSNKRKDIIIPGVQTILTLMEVTKAPHFIYSETTIRDGVVYEEFIKKDVIT</sequence>
<dbReference type="Gene3D" id="3.30.420.150">
    <property type="entry name" value="Exopolyphosphatase. Domain 2"/>
    <property type="match status" value="1"/>
</dbReference>
<organism evidence="3 4">
    <name type="scientific">Halalkalibacter kiskunsagensis</name>
    <dbReference type="NCBI Taxonomy" id="1548599"/>
    <lineage>
        <taxon>Bacteria</taxon>
        <taxon>Bacillati</taxon>
        <taxon>Bacillota</taxon>
        <taxon>Bacilli</taxon>
        <taxon>Bacillales</taxon>
        <taxon>Bacillaceae</taxon>
        <taxon>Halalkalibacter</taxon>
    </lineage>
</organism>
<proteinExistence type="inferred from homology"/>
<dbReference type="PANTHER" id="PTHR30005">
    <property type="entry name" value="EXOPOLYPHOSPHATASE"/>
    <property type="match status" value="1"/>
</dbReference>
<evidence type="ECO:0000313" key="4">
    <source>
        <dbReference type="Proteomes" id="UP001589838"/>
    </source>
</evidence>
<dbReference type="InterPro" id="IPR003695">
    <property type="entry name" value="Ppx_GppA_N"/>
</dbReference>
<reference evidence="3 4" key="1">
    <citation type="submission" date="2024-09" db="EMBL/GenBank/DDBJ databases">
        <authorList>
            <person name="Sun Q."/>
            <person name="Mori K."/>
        </authorList>
    </citation>
    <scope>NUCLEOTIDE SEQUENCE [LARGE SCALE GENOMIC DNA]</scope>
    <source>
        <strain evidence="3 4">NCAIM B.02610</strain>
    </source>
</reference>
<dbReference type="InterPro" id="IPR043129">
    <property type="entry name" value="ATPase_NBD"/>
</dbReference>
<evidence type="ECO:0000256" key="1">
    <source>
        <dbReference type="ARBA" id="ARBA00007125"/>
    </source>
</evidence>
<comment type="caution">
    <text evidence="3">The sequence shown here is derived from an EMBL/GenBank/DDBJ whole genome shotgun (WGS) entry which is preliminary data.</text>
</comment>
<evidence type="ECO:0000259" key="2">
    <source>
        <dbReference type="Pfam" id="PF02541"/>
    </source>
</evidence>
<dbReference type="SUPFAM" id="SSF53067">
    <property type="entry name" value="Actin-like ATPase domain"/>
    <property type="match status" value="2"/>
</dbReference>